<protein>
    <recommendedName>
        <fullName evidence="5">Secreted protein</fullName>
    </recommendedName>
</protein>
<proteinExistence type="predicted"/>
<sequence>MPIRGLLLLSVCVSSHPSAHWKLANTPTRDFNTAKIIRRSLARYMVRYSRLKVSRVLALSLPPHPRTPRTLRTPHPPHPRTLRTPHSPRIPAPPHPRTPHPRTPHPRTPAPPRLSVLYSRSINCNI</sequence>
<reference evidence="3 4" key="1">
    <citation type="submission" date="2023-03" db="EMBL/GenBank/DDBJ databases">
        <title>High recombination rates correlate with genetic variation in Cardiocondyla obscurior ants.</title>
        <authorList>
            <person name="Errbii M."/>
        </authorList>
    </citation>
    <scope>NUCLEOTIDE SEQUENCE [LARGE SCALE GENOMIC DNA]</scope>
    <source>
        <strain evidence="3">Alpha-2009</strain>
        <tissue evidence="3">Whole body</tissue>
    </source>
</reference>
<evidence type="ECO:0000256" key="1">
    <source>
        <dbReference type="SAM" id="MobiDB-lite"/>
    </source>
</evidence>
<name>A0AAW2EBU4_9HYME</name>
<evidence type="ECO:0008006" key="5">
    <source>
        <dbReference type="Google" id="ProtNLM"/>
    </source>
</evidence>
<feature type="signal peptide" evidence="2">
    <location>
        <begin position="1"/>
        <end position="15"/>
    </location>
</feature>
<accession>A0AAW2EBU4</accession>
<evidence type="ECO:0000313" key="3">
    <source>
        <dbReference type="EMBL" id="KAL0100878.1"/>
    </source>
</evidence>
<dbReference type="AlphaFoldDB" id="A0AAW2EBU4"/>
<feature type="region of interest" description="Disordered" evidence="1">
    <location>
        <begin position="59"/>
        <end position="114"/>
    </location>
</feature>
<dbReference type="Proteomes" id="UP001430953">
    <property type="component" value="Unassembled WGS sequence"/>
</dbReference>
<evidence type="ECO:0000256" key="2">
    <source>
        <dbReference type="SAM" id="SignalP"/>
    </source>
</evidence>
<evidence type="ECO:0000313" key="4">
    <source>
        <dbReference type="Proteomes" id="UP001430953"/>
    </source>
</evidence>
<comment type="caution">
    <text evidence="3">The sequence shown here is derived from an EMBL/GenBank/DDBJ whole genome shotgun (WGS) entry which is preliminary data.</text>
</comment>
<dbReference type="EMBL" id="JADYXP020000025">
    <property type="protein sequence ID" value="KAL0100878.1"/>
    <property type="molecule type" value="Genomic_DNA"/>
</dbReference>
<organism evidence="3 4">
    <name type="scientific">Cardiocondyla obscurior</name>
    <dbReference type="NCBI Taxonomy" id="286306"/>
    <lineage>
        <taxon>Eukaryota</taxon>
        <taxon>Metazoa</taxon>
        <taxon>Ecdysozoa</taxon>
        <taxon>Arthropoda</taxon>
        <taxon>Hexapoda</taxon>
        <taxon>Insecta</taxon>
        <taxon>Pterygota</taxon>
        <taxon>Neoptera</taxon>
        <taxon>Endopterygota</taxon>
        <taxon>Hymenoptera</taxon>
        <taxon>Apocrita</taxon>
        <taxon>Aculeata</taxon>
        <taxon>Formicoidea</taxon>
        <taxon>Formicidae</taxon>
        <taxon>Myrmicinae</taxon>
        <taxon>Cardiocondyla</taxon>
    </lineage>
</organism>
<feature type="chain" id="PRO_5043385499" description="Secreted protein" evidence="2">
    <location>
        <begin position="16"/>
        <end position="126"/>
    </location>
</feature>
<keyword evidence="2" id="KW-0732">Signal</keyword>
<keyword evidence="4" id="KW-1185">Reference proteome</keyword>
<gene>
    <name evidence="3" type="ORF">PUN28_019338</name>
</gene>